<dbReference type="SUPFAM" id="SSF81321">
    <property type="entry name" value="Family A G protein-coupled receptor-like"/>
    <property type="match status" value="1"/>
</dbReference>
<evidence type="ECO:0000256" key="3">
    <source>
        <dbReference type="ARBA" id="ARBA00022475"/>
    </source>
</evidence>
<feature type="transmembrane region" description="Helical" evidence="11">
    <location>
        <begin position="247"/>
        <end position="267"/>
    </location>
</feature>
<dbReference type="GO" id="GO:0005886">
    <property type="term" value="C:plasma membrane"/>
    <property type="evidence" value="ECO:0007669"/>
    <property type="project" value="UniProtKB-SubCell"/>
</dbReference>
<dbReference type="PANTHER" id="PTHR48001">
    <property type="entry name" value="OLFACTORY RECEPTOR"/>
    <property type="match status" value="1"/>
</dbReference>
<evidence type="ECO:0000256" key="9">
    <source>
        <dbReference type="ARBA" id="ARBA00023224"/>
    </source>
</evidence>
<dbReference type="Gene3D" id="1.20.1070.10">
    <property type="entry name" value="Rhodopsin 7-helix transmembrane proteins"/>
    <property type="match status" value="1"/>
</dbReference>
<protein>
    <recommendedName>
        <fullName evidence="12">G-protein coupled receptors family 1 profile domain-containing protein</fullName>
    </recommendedName>
</protein>
<comment type="function">
    <text evidence="10">Possible taste receptor.</text>
</comment>
<evidence type="ECO:0000256" key="7">
    <source>
        <dbReference type="ARBA" id="ARBA00023136"/>
    </source>
</evidence>
<keyword evidence="9" id="KW-0807">Transducer</keyword>
<feature type="transmembrane region" description="Helical" evidence="11">
    <location>
        <begin position="66"/>
        <end position="86"/>
    </location>
</feature>
<evidence type="ECO:0000256" key="2">
    <source>
        <dbReference type="ARBA" id="ARBA00010663"/>
    </source>
</evidence>
<gene>
    <name evidence="13" type="primary">LOC109677898</name>
</gene>
<evidence type="ECO:0000256" key="5">
    <source>
        <dbReference type="ARBA" id="ARBA00022989"/>
    </source>
</evidence>
<organism evidence="13">
    <name type="scientific">Castor canadensis</name>
    <name type="common">American beaver</name>
    <dbReference type="NCBI Taxonomy" id="51338"/>
    <lineage>
        <taxon>Eukaryota</taxon>
        <taxon>Metazoa</taxon>
        <taxon>Chordata</taxon>
        <taxon>Craniata</taxon>
        <taxon>Vertebrata</taxon>
        <taxon>Euteleostomi</taxon>
        <taxon>Mammalia</taxon>
        <taxon>Eutheria</taxon>
        <taxon>Euarchontoglires</taxon>
        <taxon>Glires</taxon>
        <taxon>Rodentia</taxon>
        <taxon>Castorimorpha</taxon>
        <taxon>Castoridae</taxon>
        <taxon>Castor</taxon>
    </lineage>
</organism>
<dbReference type="PRINTS" id="PR00237">
    <property type="entry name" value="GPCRRHODOPSN"/>
</dbReference>
<dbReference type="GO" id="GO:0004984">
    <property type="term" value="F:olfactory receptor activity"/>
    <property type="evidence" value="ECO:0007669"/>
    <property type="project" value="InterPro"/>
</dbReference>
<dbReference type="GO" id="GO:0004930">
    <property type="term" value="F:G protein-coupled receptor activity"/>
    <property type="evidence" value="ECO:0007669"/>
    <property type="project" value="UniProtKB-KW"/>
</dbReference>
<feature type="domain" description="G-protein coupled receptors family 1 profile" evidence="12">
    <location>
        <begin position="46"/>
        <end position="297"/>
    </location>
</feature>
<evidence type="ECO:0000256" key="6">
    <source>
        <dbReference type="ARBA" id="ARBA00023040"/>
    </source>
</evidence>
<dbReference type="FunFam" id="1.20.1070.10:FF:000015">
    <property type="entry name" value="Olfactory receptor"/>
    <property type="match status" value="1"/>
</dbReference>
<comment type="similarity">
    <text evidence="2">Belongs to the G-protein coupled receptor 1 family.</text>
</comment>
<sequence>MCSSNIEGKNITPVSEFHLLGLLEVPELQPVLFGLFLSMYLVTVLGNLFIMLAIGCDSHLHTPMYFFLYSLTLADICFITTVPNLILDIQIHSRVISVISYVGCLVQMSIYIIFGTMDDMLLTVMAYDRFVAICHPLHYPLIMNTRVCVLLIFLSLLVSILNSQLHNLFALQFNNFKDVELSNFFCDPSHVFNLICSDTFSKNVVKYIAGIIFGFFPISGIILSYYKIISSILKIPSSDSKFKAFSTCGSHLSVVCLFYGTSISVYLSSGISQSPRSVLVASVIYTVVNPMLNPFIYSLRNRDIKCSLRRIQRRKIHLSF</sequence>
<evidence type="ECO:0000259" key="12">
    <source>
        <dbReference type="PROSITE" id="PS50262"/>
    </source>
</evidence>
<comment type="subcellular location">
    <subcellularLocation>
        <location evidence="1">Cell membrane</location>
        <topology evidence="1">Multi-pass membrane protein</topology>
    </subcellularLocation>
</comment>
<dbReference type="AlphaFoldDB" id="A0A8C0VU61"/>
<dbReference type="InterPro" id="IPR017452">
    <property type="entry name" value="GPCR_Rhodpsn_7TM"/>
</dbReference>
<dbReference type="InterPro" id="IPR000276">
    <property type="entry name" value="GPCR_Rhodpsn"/>
</dbReference>
<keyword evidence="8" id="KW-0675">Receptor</keyword>
<feature type="transmembrane region" description="Helical" evidence="11">
    <location>
        <begin position="137"/>
        <end position="161"/>
    </location>
</feature>
<dbReference type="InterPro" id="IPR000725">
    <property type="entry name" value="Olfact_rcpt"/>
</dbReference>
<keyword evidence="5 11" id="KW-1133">Transmembrane helix</keyword>
<keyword evidence="4 11" id="KW-0812">Transmembrane</keyword>
<keyword evidence="3" id="KW-1003">Cell membrane</keyword>
<dbReference type="PROSITE" id="PS50262">
    <property type="entry name" value="G_PROTEIN_RECEP_F1_2"/>
    <property type="match status" value="1"/>
</dbReference>
<evidence type="ECO:0000256" key="1">
    <source>
        <dbReference type="ARBA" id="ARBA00004651"/>
    </source>
</evidence>
<dbReference type="PRINTS" id="PR00245">
    <property type="entry name" value="OLFACTORYR"/>
</dbReference>
<evidence type="ECO:0000256" key="8">
    <source>
        <dbReference type="ARBA" id="ARBA00023170"/>
    </source>
</evidence>
<evidence type="ECO:0000256" key="11">
    <source>
        <dbReference type="SAM" id="Phobius"/>
    </source>
</evidence>
<evidence type="ECO:0000256" key="4">
    <source>
        <dbReference type="ARBA" id="ARBA00022692"/>
    </source>
</evidence>
<evidence type="ECO:0000313" key="13">
    <source>
        <dbReference type="Ensembl" id="ENSCCNP00000000841.1"/>
    </source>
</evidence>
<keyword evidence="6" id="KW-0297">G-protein coupled receptor</keyword>
<dbReference type="CDD" id="cd15234">
    <property type="entry name" value="7tmA_OR7-like"/>
    <property type="match status" value="1"/>
</dbReference>
<feature type="transmembrane region" description="Helical" evidence="11">
    <location>
        <begin position="98"/>
        <end position="117"/>
    </location>
</feature>
<dbReference type="FunFam" id="1.10.1220.70:FF:000001">
    <property type="entry name" value="Olfactory receptor"/>
    <property type="match status" value="1"/>
</dbReference>
<evidence type="ECO:0000256" key="10">
    <source>
        <dbReference type="ARBA" id="ARBA00053672"/>
    </source>
</evidence>
<proteinExistence type="inferred from homology"/>
<dbReference type="Ensembl" id="ENSCCNT00000001086.1">
    <property type="protein sequence ID" value="ENSCCNP00000000841.1"/>
    <property type="gene ID" value="ENSCCNG00000000951.1"/>
</dbReference>
<feature type="transmembrane region" description="Helical" evidence="11">
    <location>
        <begin position="31"/>
        <end position="54"/>
    </location>
</feature>
<dbReference type="Pfam" id="PF13853">
    <property type="entry name" value="7tm_4"/>
    <property type="match status" value="1"/>
</dbReference>
<feature type="transmembrane region" description="Helical" evidence="11">
    <location>
        <begin position="207"/>
        <end position="226"/>
    </location>
</feature>
<feature type="transmembrane region" description="Helical" evidence="11">
    <location>
        <begin position="279"/>
        <end position="299"/>
    </location>
</feature>
<name>A0A8C0VU61_CASCN</name>
<accession>A0A8C0VU61</accession>
<keyword evidence="7 11" id="KW-0472">Membrane</keyword>
<reference evidence="13" key="1">
    <citation type="submission" date="2023-09" db="UniProtKB">
        <authorList>
            <consortium name="Ensembl"/>
        </authorList>
    </citation>
    <scope>IDENTIFICATION</scope>
</reference>